<keyword evidence="1" id="KW-0596">Phosphopantetheine</keyword>
<evidence type="ECO:0000256" key="2">
    <source>
        <dbReference type="ARBA" id="ARBA00022553"/>
    </source>
</evidence>
<dbReference type="EMBL" id="BMFW01000051">
    <property type="protein sequence ID" value="GGI02735.1"/>
    <property type="molecule type" value="Genomic_DNA"/>
</dbReference>
<proteinExistence type="predicted"/>
<organism evidence="6 7">
    <name type="scientific">Arthrobacter liuii</name>
    <dbReference type="NCBI Taxonomy" id="1476996"/>
    <lineage>
        <taxon>Bacteria</taxon>
        <taxon>Bacillati</taxon>
        <taxon>Actinomycetota</taxon>
        <taxon>Actinomycetes</taxon>
        <taxon>Micrococcales</taxon>
        <taxon>Micrococcaceae</taxon>
        <taxon>Arthrobacter</taxon>
    </lineage>
</organism>
<feature type="domain" description="AMP-dependent synthetase/ligase" evidence="4">
    <location>
        <begin position="16"/>
        <end position="331"/>
    </location>
</feature>
<evidence type="ECO:0000256" key="1">
    <source>
        <dbReference type="ARBA" id="ARBA00022450"/>
    </source>
</evidence>
<dbReference type="Proteomes" id="UP000643279">
    <property type="component" value="Unassembled WGS sequence"/>
</dbReference>
<dbReference type="PANTHER" id="PTHR43767:SF1">
    <property type="entry name" value="NONRIBOSOMAL PEPTIDE SYNTHASE PES1 (EUROFUNG)-RELATED"/>
    <property type="match status" value="1"/>
</dbReference>
<protein>
    <submittedName>
        <fullName evidence="6">AMP-dependent synthetase</fullName>
    </submittedName>
</protein>
<evidence type="ECO:0000259" key="4">
    <source>
        <dbReference type="Pfam" id="PF00501"/>
    </source>
</evidence>
<dbReference type="InterPro" id="IPR042099">
    <property type="entry name" value="ANL_N_sf"/>
</dbReference>
<keyword evidence="3" id="KW-0472">Membrane</keyword>
<keyword evidence="7" id="KW-1185">Reference proteome</keyword>
<keyword evidence="2" id="KW-0597">Phosphoprotein</keyword>
<dbReference type="PROSITE" id="PS00012">
    <property type="entry name" value="PHOSPHOPANTETHEINE"/>
    <property type="match status" value="1"/>
</dbReference>
<dbReference type="InterPro" id="IPR000873">
    <property type="entry name" value="AMP-dep_synth/lig_dom"/>
</dbReference>
<evidence type="ECO:0000259" key="5">
    <source>
        <dbReference type="Pfam" id="PF00550"/>
    </source>
</evidence>
<dbReference type="PANTHER" id="PTHR43767">
    <property type="entry name" value="LONG-CHAIN-FATTY-ACID--COA LIGASE"/>
    <property type="match status" value="1"/>
</dbReference>
<keyword evidence="3" id="KW-0812">Transmembrane</keyword>
<dbReference type="SUPFAM" id="SSF56801">
    <property type="entry name" value="Acetyl-CoA synthetase-like"/>
    <property type="match status" value="1"/>
</dbReference>
<dbReference type="RefSeq" id="WP_188573742.1">
    <property type="nucleotide sequence ID" value="NZ_BMFW01000051.1"/>
</dbReference>
<reference evidence="7" key="1">
    <citation type="journal article" date="2019" name="Int. J. Syst. Evol. Microbiol.">
        <title>The Global Catalogue of Microorganisms (GCM) 10K type strain sequencing project: providing services to taxonomists for standard genome sequencing and annotation.</title>
        <authorList>
            <consortium name="The Broad Institute Genomics Platform"/>
            <consortium name="The Broad Institute Genome Sequencing Center for Infectious Disease"/>
            <person name="Wu L."/>
            <person name="Ma J."/>
        </authorList>
    </citation>
    <scope>NUCLEOTIDE SEQUENCE [LARGE SCALE GENOMIC DNA]</scope>
    <source>
        <strain evidence="7">CGMCC 1.12778</strain>
    </source>
</reference>
<dbReference type="SUPFAM" id="SSF47336">
    <property type="entry name" value="ACP-like"/>
    <property type="match status" value="1"/>
</dbReference>
<dbReference type="Gene3D" id="1.10.1200.10">
    <property type="entry name" value="ACP-like"/>
    <property type="match status" value="1"/>
</dbReference>
<evidence type="ECO:0000313" key="6">
    <source>
        <dbReference type="EMBL" id="GGI02735.1"/>
    </source>
</evidence>
<keyword evidence="3" id="KW-1133">Transmembrane helix</keyword>
<name>A0ABQ2B1F8_9MICC</name>
<feature type="transmembrane region" description="Helical" evidence="3">
    <location>
        <begin position="711"/>
        <end position="727"/>
    </location>
</feature>
<feature type="transmembrane region" description="Helical" evidence="3">
    <location>
        <begin position="634"/>
        <end position="654"/>
    </location>
</feature>
<accession>A0ABQ2B1F8</accession>
<evidence type="ECO:0000313" key="7">
    <source>
        <dbReference type="Proteomes" id="UP000643279"/>
    </source>
</evidence>
<dbReference type="InterPro" id="IPR036736">
    <property type="entry name" value="ACP-like_sf"/>
</dbReference>
<dbReference type="InterPro" id="IPR050237">
    <property type="entry name" value="ATP-dep_AMP-bd_enzyme"/>
</dbReference>
<dbReference type="Gene3D" id="3.40.50.12780">
    <property type="entry name" value="N-terminal domain of ligase-like"/>
    <property type="match status" value="1"/>
</dbReference>
<dbReference type="Pfam" id="PF00501">
    <property type="entry name" value="AMP-binding"/>
    <property type="match status" value="1"/>
</dbReference>
<dbReference type="InterPro" id="IPR006162">
    <property type="entry name" value="Ppantetheine_attach_site"/>
</dbReference>
<feature type="transmembrane region" description="Helical" evidence="3">
    <location>
        <begin position="780"/>
        <end position="799"/>
    </location>
</feature>
<sequence length="915" mass="99294">MTTQLELAGVPFAWGLADYGDTPAIITNQVTLTYRELAERVDALARRLGTERRLVALAASNDVESLVAYLAALAGGHPLILLPEDKPTALDSLVAAYDPDVVIRPGKGEIALMERRQGSRHELHPDVALLLSTSGSTGSPKLVRLSLANLQANAESIASYLGITAGDRAATTLPMSYCYGLSVINSHLLRGASLVLTGLSVVDPCFWELFRQQRCTSFAAVPYTFELLDRVGFGDLDLPGLRYITQAGGRLAPDQVRRYAQLGGRRGWDLFVMYGQTEATARMAYLPPHLAVENPGAIGLPVPGGAFRIDPVDGLNEGELVYIGPNVMLGYAETPEDLSRGRTITELRTGDLARKNAAGLYEVVGRRSRFVKIVGLRVDLEQVERMLADLGVAAASTGTDDRLVVAVEGEHDTQLLSKVLAQGVGLPRAALSLYAVEELPRLGSGKLDYPAVAALAADRTPAAGTFPNAPSPRLAVAETIDPAATGQADGASTSTPNTVTVKQIFEDALEVAEVEDTDTFVSLGGDSLSFVAASVRLEQALGQLPPDWHLTPVGWLEPAPKQKARSGLSAMKRMVAPIDTSIVLRAVGIVFIVSTHTGLFEWQGMAHVLIAAAGYNFARFQLSGQGTSRLRRQLASISRIALPAMAFIAFAYLVTDRYSLANIVLLNAILGPVEVTTQWHFWFVEDIIYILLAMTALLAIPWIHRTERRHPFLYPLILFGAGLLTRYEILDRGVPHTIPALWLFALGWTVARSRTLLQRLLVSALTVVTVPGFFEDVHRESTMMAGILLLIWLPALPVPRVLTRPVTILASASMHIYLVHWLVYPPLTDINRPLAVAASLAAGIAYWTLCNRCTSTFHWFRNRSRQQQLTTTDVAPVLIRRGIHGDSDTRQLSAGRLNHYATSPDPQGSAQPDIQ</sequence>
<evidence type="ECO:0000256" key="3">
    <source>
        <dbReference type="SAM" id="Phobius"/>
    </source>
</evidence>
<gene>
    <name evidence="6" type="ORF">GCM10007170_45150</name>
</gene>
<comment type="caution">
    <text evidence="6">The sequence shown here is derived from an EMBL/GenBank/DDBJ whole genome shotgun (WGS) entry which is preliminary data.</text>
</comment>
<feature type="transmembrane region" description="Helical" evidence="3">
    <location>
        <begin position="806"/>
        <end position="824"/>
    </location>
</feature>
<feature type="transmembrane region" description="Helical" evidence="3">
    <location>
        <begin position="687"/>
        <end position="704"/>
    </location>
</feature>
<feature type="domain" description="Carrier" evidence="5">
    <location>
        <begin position="500"/>
        <end position="546"/>
    </location>
</feature>
<dbReference type="Pfam" id="PF00550">
    <property type="entry name" value="PP-binding"/>
    <property type="match status" value="1"/>
</dbReference>
<feature type="transmembrane region" description="Helical" evidence="3">
    <location>
        <begin position="830"/>
        <end position="849"/>
    </location>
</feature>
<dbReference type="InterPro" id="IPR009081">
    <property type="entry name" value="PP-bd_ACP"/>
</dbReference>